<dbReference type="Gene3D" id="1.10.443.10">
    <property type="entry name" value="Intergrase catalytic core"/>
    <property type="match status" value="1"/>
</dbReference>
<name>A0AB74UH47_9GAMM</name>
<organism evidence="5">
    <name type="scientific">Salinicola endophyticus</name>
    <dbReference type="NCBI Taxonomy" id="1949083"/>
    <lineage>
        <taxon>Bacteria</taxon>
        <taxon>Pseudomonadati</taxon>
        <taxon>Pseudomonadota</taxon>
        <taxon>Gammaproteobacteria</taxon>
        <taxon>Oceanospirillales</taxon>
        <taxon>Halomonadaceae</taxon>
        <taxon>Salinicola</taxon>
    </lineage>
</organism>
<dbReference type="GO" id="GO:0015074">
    <property type="term" value="P:DNA integration"/>
    <property type="evidence" value="ECO:0007669"/>
    <property type="project" value="InterPro"/>
</dbReference>
<dbReference type="InterPro" id="IPR011010">
    <property type="entry name" value="DNA_brk_join_enz"/>
</dbReference>
<dbReference type="AlphaFoldDB" id="A0AB74UH47"/>
<dbReference type="EMBL" id="CP159578">
    <property type="protein sequence ID" value="XCJ80091.1"/>
    <property type="molecule type" value="Genomic_DNA"/>
</dbReference>
<dbReference type="InterPro" id="IPR053876">
    <property type="entry name" value="Phage_int_M"/>
</dbReference>
<protein>
    <recommendedName>
        <fullName evidence="4">Phage integrase central domain-containing protein</fullName>
    </recommendedName>
</protein>
<evidence type="ECO:0000256" key="3">
    <source>
        <dbReference type="SAM" id="MobiDB-lite"/>
    </source>
</evidence>
<proteinExistence type="predicted"/>
<accession>A0AB74UH47</accession>
<feature type="compositionally biased region" description="Basic and acidic residues" evidence="3">
    <location>
        <begin position="7"/>
        <end position="28"/>
    </location>
</feature>
<feature type="region of interest" description="Disordered" evidence="3">
    <location>
        <begin position="1"/>
        <end position="46"/>
    </location>
</feature>
<evidence type="ECO:0000256" key="2">
    <source>
        <dbReference type="ARBA" id="ARBA00023172"/>
    </source>
</evidence>
<keyword evidence="1" id="KW-0238">DNA-binding</keyword>
<dbReference type="InterPro" id="IPR010998">
    <property type="entry name" value="Integrase_recombinase_N"/>
</dbReference>
<dbReference type="InterPro" id="IPR013762">
    <property type="entry name" value="Integrase-like_cat_sf"/>
</dbReference>
<dbReference type="Gene3D" id="1.10.150.130">
    <property type="match status" value="1"/>
</dbReference>
<dbReference type="RefSeq" id="WP_353980938.1">
    <property type="nucleotide sequence ID" value="NZ_CP159578.1"/>
</dbReference>
<dbReference type="SUPFAM" id="SSF56349">
    <property type="entry name" value="DNA breaking-rejoining enzymes"/>
    <property type="match status" value="1"/>
</dbReference>
<keyword evidence="2" id="KW-0233">DNA recombination</keyword>
<feature type="domain" description="Phage integrase central" evidence="4">
    <location>
        <begin position="119"/>
        <end position="215"/>
    </location>
</feature>
<dbReference type="Pfam" id="PF22022">
    <property type="entry name" value="Phage_int_M"/>
    <property type="match status" value="1"/>
</dbReference>
<dbReference type="GO" id="GO:0003677">
    <property type="term" value="F:DNA binding"/>
    <property type="evidence" value="ECO:0007669"/>
    <property type="project" value="UniProtKB-KW"/>
</dbReference>
<sequence length="425" mass="48244">MPAADTAARHRGEARHTDRPRGAADHAARSAAAQPRGESGESGRRRYHPAIPAHIDQTRLPSGIYFDARGRGRWYLQYRDEANRLRRRNVADAQATLDELRQIATERDGLARDSLAYLAAAFHAAEQFQQLAPRTQQDYAWCRKLLIEMPTKLGKPLGELPTRQFQPALVQRLVDRIASDGTPAKANHLLRYLRRLFRWGINRGYCDTNPARGVEAARERRRRRLPELETIEALTAFARERGQRRRGEAGACAPYLWIVMELAYICRLRGIEVVTLTDAHHTAAGVHTNRRKGSRDSVIRWYPRLRHAWDAATRHRDALWRARALPVPKEAAARPLIVAADGAALQKSSLDSAWQRFIRLAIAERVIRPEQRFGLHDLKRRGITDTAGTRHDKLEASGHRSPAMMDVYDLSVPLVPWPGYRAEAV</sequence>
<reference evidence="5" key="1">
    <citation type="submission" date="2024-06" db="EMBL/GenBank/DDBJ databases">
        <title>Complete genome of Salinicola endophyticus HNIBRBA4755.</title>
        <authorList>
            <person name="Shin S.Y."/>
            <person name="Kang H."/>
            <person name="Song J."/>
        </authorList>
    </citation>
    <scope>NUCLEOTIDE SEQUENCE</scope>
    <source>
        <strain evidence="5">HNIBRBA4755</strain>
    </source>
</reference>
<evidence type="ECO:0000256" key="1">
    <source>
        <dbReference type="ARBA" id="ARBA00023125"/>
    </source>
</evidence>
<gene>
    <name evidence="5" type="ORF">ABV408_02675</name>
</gene>
<evidence type="ECO:0000259" key="4">
    <source>
        <dbReference type="Pfam" id="PF22022"/>
    </source>
</evidence>
<dbReference type="GO" id="GO:0006310">
    <property type="term" value="P:DNA recombination"/>
    <property type="evidence" value="ECO:0007669"/>
    <property type="project" value="UniProtKB-KW"/>
</dbReference>
<evidence type="ECO:0000313" key="5">
    <source>
        <dbReference type="EMBL" id="XCJ80091.1"/>
    </source>
</evidence>